<name>A0A6A8DVB7_9BACI</name>
<feature type="transmembrane region" description="Helical" evidence="1">
    <location>
        <begin position="62"/>
        <end position="87"/>
    </location>
</feature>
<dbReference type="Proteomes" id="UP000799092">
    <property type="component" value="Unassembled WGS sequence"/>
</dbReference>
<keyword evidence="1" id="KW-1133">Transmembrane helix</keyword>
<dbReference type="InterPro" id="IPR010001">
    <property type="entry name" value="BofA"/>
</dbReference>
<evidence type="ECO:0000313" key="3">
    <source>
        <dbReference type="Proteomes" id="UP000799092"/>
    </source>
</evidence>
<proteinExistence type="predicted"/>
<dbReference type="NCBIfam" id="TIGR02862">
    <property type="entry name" value="spore_BofA"/>
    <property type="match status" value="1"/>
</dbReference>
<feature type="transmembrane region" description="Helical" evidence="1">
    <location>
        <begin position="37"/>
        <end position="56"/>
    </location>
</feature>
<accession>A0A6A8DVB7</accession>
<comment type="caution">
    <text evidence="2">The sequence shown here is derived from an EMBL/GenBank/DDBJ whole genome shotgun (WGS) entry which is preliminary data.</text>
</comment>
<keyword evidence="3" id="KW-1185">Reference proteome</keyword>
<gene>
    <name evidence="2" type="primary">bofA</name>
    <name evidence="2" type="ORF">GH741_21225</name>
</gene>
<keyword evidence="1" id="KW-0472">Membrane</keyword>
<dbReference type="RefSeq" id="WP_338079600.1">
    <property type="nucleotide sequence ID" value="NZ_WJNG01000029.1"/>
</dbReference>
<evidence type="ECO:0000313" key="2">
    <source>
        <dbReference type="EMBL" id="MRH45152.1"/>
    </source>
</evidence>
<dbReference type="EMBL" id="WJNG01000029">
    <property type="protein sequence ID" value="MRH45152.1"/>
    <property type="molecule type" value="Genomic_DNA"/>
</dbReference>
<protein>
    <submittedName>
        <fullName evidence="2">Pro-sigmaK processing inhibitor BofA</fullName>
    </submittedName>
</protein>
<reference evidence="2" key="1">
    <citation type="submission" date="2019-11" db="EMBL/GenBank/DDBJ databases">
        <authorList>
            <person name="Li J."/>
        </authorList>
    </citation>
    <scope>NUCLEOTIDE SEQUENCE</scope>
    <source>
        <strain evidence="2">B6B</strain>
    </source>
</reference>
<keyword evidence="1" id="KW-0812">Transmembrane</keyword>
<organism evidence="2 3">
    <name type="scientific">Aquibacillus halophilus</name>
    <dbReference type="NCBI Taxonomy" id="930132"/>
    <lineage>
        <taxon>Bacteria</taxon>
        <taxon>Bacillati</taxon>
        <taxon>Bacillota</taxon>
        <taxon>Bacilli</taxon>
        <taxon>Bacillales</taxon>
        <taxon>Bacillaceae</taxon>
        <taxon>Aquibacillus</taxon>
    </lineage>
</organism>
<evidence type="ECO:0000256" key="1">
    <source>
        <dbReference type="SAM" id="Phobius"/>
    </source>
</evidence>
<feature type="transmembrane region" description="Helical" evidence="1">
    <location>
        <begin position="6"/>
        <end position="25"/>
    </location>
</feature>
<sequence>MDSTVIITSMIVLIALLLIVGAPLRPMRFLAQGTVKVVIGVLFLFFFNVFGASIGLHLPINVYTAIIAGFLGIPGIASLTALHIFVFV</sequence>
<dbReference type="Pfam" id="PF07441">
    <property type="entry name" value="BofA"/>
    <property type="match status" value="1"/>
</dbReference>
<dbReference type="AlphaFoldDB" id="A0A6A8DVB7"/>